<feature type="transmembrane region" description="Helical" evidence="7">
    <location>
        <begin position="15"/>
        <end position="39"/>
    </location>
</feature>
<keyword evidence="6 7" id="KW-0472">Membrane</keyword>
<feature type="transmembrane region" description="Helical" evidence="7">
    <location>
        <begin position="114"/>
        <end position="138"/>
    </location>
</feature>
<evidence type="ECO:0000313" key="10">
    <source>
        <dbReference type="Proteomes" id="UP000178176"/>
    </source>
</evidence>
<feature type="transmembrane region" description="Helical" evidence="7">
    <location>
        <begin position="171"/>
        <end position="188"/>
    </location>
</feature>
<keyword evidence="3" id="KW-1003">Cell membrane</keyword>
<evidence type="ECO:0000256" key="1">
    <source>
        <dbReference type="ARBA" id="ARBA00004651"/>
    </source>
</evidence>
<evidence type="ECO:0000256" key="4">
    <source>
        <dbReference type="ARBA" id="ARBA00022692"/>
    </source>
</evidence>
<dbReference type="GO" id="GO:0005886">
    <property type="term" value="C:plasma membrane"/>
    <property type="evidence" value="ECO:0007669"/>
    <property type="project" value="UniProtKB-SubCell"/>
</dbReference>
<dbReference type="Pfam" id="PF00482">
    <property type="entry name" value="T2SSF"/>
    <property type="match status" value="2"/>
</dbReference>
<dbReference type="AlphaFoldDB" id="A0A1F4YE38"/>
<name>A0A1F4YE38_9BACT</name>
<reference evidence="9 10" key="1">
    <citation type="journal article" date="2016" name="Nat. Commun.">
        <title>Thousands of microbial genomes shed light on interconnected biogeochemical processes in an aquifer system.</title>
        <authorList>
            <person name="Anantharaman K."/>
            <person name="Brown C.T."/>
            <person name="Hug L.A."/>
            <person name="Sharon I."/>
            <person name="Castelle C.J."/>
            <person name="Probst A.J."/>
            <person name="Thomas B.C."/>
            <person name="Singh A."/>
            <person name="Wilkins M.J."/>
            <person name="Karaoz U."/>
            <person name="Brodie E.L."/>
            <person name="Williams K.H."/>
            <person name="Hubbard S.S."/>
            <person name="Banfield J.F."/>
        </authorList>
    </citation>
    <scope>NUCLEOTIDE SEQUENCE [LARGE SCALE GENOMIC DNA]</scope>
</reference>
<sequence length="351" mass="38553">MTKSSHISLSTPEKIAFLGNLSTMLAAGIPIVEVISSLLEDTKGHQREILQALHDDLLQGKRLSDTFVNFPRVFDRVTVNLIRASEEAGTLETTLKDIKDHIQKDMEFSDKIKFAMIYPGLILTLFLGVLMVILIVVIPKISTVFKSLKIALPLPTRILIFASDIILKQTWYLLGVLGAFVLTLFLLFRYKSRSVQNLLFNLPLISGLVKEVDFTRFSRSMHLLLSSGIPITTALDLSQAVVLSAKTAKIIAKSREMVTSGKRLSEGFRLAKGYMPTMMVKLIESGEKSGGLEKAMGDIAAFLDYRVTNALKAITAIIEPMLLVVVGISVGGMMLAIIAPIYGLISQVGSR</sequence>
<dbReference type="PANTHER" id="PTHR30012:SF0">
    <property type="entry name" value="TYPE II SECRETION SYSTEM PROTEIN F-RELATED"/>
    <property type="match status" value="1"/>
</dbReference>
<keyword evidence="5 7" id="KW-1133">Transmembrane helix</keyword>
<dbReference type="Gene3D" id="1.20.81.30">
    <property type="entry name" value="Type II secretion system (T2SS), domain F"/>
    <property type="match status" value="2"/>
</dbReference>
<proteinExistence type="inferred from homology"/>
<dbReference type="InterPro" id="IPR003004">
    <property type="entry name" value="GspF/PilC"/>
</dbReference>
<evidence type="ECO:0000313" key="9">
    <source>
        <dbReference type="EMBL" id="OGC92235.1"/>
    </source>
</evidence>
<comment type="caution">
    <text evidence="9">The sequence shown here is derived from an EMBL/GenBank/DDBJ whole genome shotgun (WGS) entry which is preliminary data.</text>
</comment>
<dbReference type="Proteomes" id="UP000178176">
    <property type="component" value="Unassembled WGS sequence"/>
</dbReference>
<comment type="similarity">
    <text evidence="2">Belongs to the GSP F family.</text>
</comment>
<feature type="domain" description="Type II secretion system protein GspF" evidence="8">
    <location>
        <begin position="17"/>
        <end position="139"/>
    </location>
</feature>
<feature type="domain" description="Type II secretion system protein GspF" evidence="8">
    <location>
        <begin position="217"/>
        <end position="340"/>
    </location>
</feature>
<comment type="subcellular location">
    <subcellularLocation>
        <location evidence="1">Cell membrane</location>
        <topology evidence="1">Multi-pass membrane protein</topology>
    </subcellularLocation>
</comment>
<feature type="transmembrane region" description="Helical" evidence="7">
    <location>
        <begin position="321"/>
        <end position="345"/>
    </location>
</feature>
<gene>
    <name evidence="9" type="ORF">A2876_04385</name>
</gene>
<dbReference type="InterPro" id="IPR042094">
    <property type="entry name" value="T2SS_GspF_sf"/>
</dbReference>
<protein>
    <recommendedName>
        <fullName evidence="8">Type II secretion system protein GspF domain-containing protein</fullName>
    </recommendedName>
</protein>
<dbReference type="InterPro" id="IPR018076">
    <property type="entry name" value="T2SS_GspF_dom"/>
</dbReference>
<dbReference type="PRINTS" id="PR00812">
    <property type="entry name" value="BCTERIALGSPF"/>
</dbReference>
<dbReference type="EMBL" id="MEXH01000020">
    <property type="protein sequence ID" value="OGC92235.1"/>
    <property type="molecule type" value="Genomic_DNA"/>
</dbReference>
<evidence type="ECO:0000256" key="5">
    <source>
        <dbReference type="ARBA" id="ARBA00022989"/>
    </source>
</evidence>
<accession>A0A1F4YE38</accession>
<organism evidence="9 10">
    <name type="scientific">Candidatus Amesbacteria bacterium RIFCSPHIGHO2_01_FULL_48_32b</name>
    <dbReference type="NCBI Taxonomy" id="1797253"/>
    <lineage>
        <taxon>Bacteria</taxon>
        <taxon>Candidatus Amesiibacteriota</taxon>
    </lineage>
</organism>
<evidence type="ECO:0000256" key="7">
    <source>
        <dbReference type="SAM" id="Phobius"/>
    </source>
</evidence>
<evidence type="ECO:0000256" key="6">
    <source>
        <dbReference type="ARBA" id="ARBA00023136"/>
    </source>
</evidence>
<evidence type="ECO:0000259" key="8">
    <source>
        <dbReference type="Pfam" id="PF00482"/>
    </source>
</evidence>
<evidence type="ECO:0000256" key="2">
    <source>
        <dbReference type="ARBA" id="ARBA00005745"/>
    </source>
</evidence>
<evidence type="ECO:0000256" key="3">
    <source>
        <dbReference type="ARBA" id="ARBA00022475"/>
    </source>
</evidence>
<keyword evidence="4 7" id="KW-0812">Transmembrane</keyword>
<dbReference type="PANTHER" id="PTHR30012">
    <property type="entry name" value="GENERAL SECRETION PATHWAY PROTEIN"/>
    <property type="match status" value="1"/>
</dbReference>